<protein>
    <submittedName>
        <fullName evidence="10">Lysosomal associated membrane protein 1</fullName>
    </submittedName>
</protein>
<evidence type="ECO:0000256" key="7">
    <source>
        <dbReference type="ARBA" id="ARBA00023180"/>
    </source>
</evidence>
<dbReference type="AlphaFoldDB" id="A0A7J8DWZ4"/>
<evidence type="ECO:0000256" key="5">
    <source>
        <dbReference type="ARBA" id="ARBA00022989"/>
    </source>
</evidence>
<comment type="subcellular location">
    <subcellularLocation>
        <location evidence="1">Cell membrane</location>
        <topology evidence="1">Single-pass type I membrane protein</topology>
    </subcellularLocation>
    <subcellularLocation>
        <location evidence="2 8">Lysosome membrane</location>
        <topology evidence="2 8">Single-pass type I membrane protein</topology>
    </subcellularLocation>
</comment>
<dbReference type="GO" id="GO:0005765">
    <property type="term" value="C:lysosomal membrane"/>
    <property type="evidence" value="ECO:0007669"/>
    <property type="project" value="UniProtKB-SubCell"/>
</dbReference>
<dbReference type="EMBL" id="JACASE010000011">
    <property type="protein sequence ID" value="KAF6427738.1"/>
    <property type="molecule type" value="Genomic_DNA"/>
</dbReference>
<organism evidence="10 11">
    <name type="scientific">Rousettus aegyptiacus</name>
    <name type="common">Egyptian fruit bat</name>
    <name type="synonym">Pteropus aegyptiacus</name>
    <dbReference type="NCBI Taxonomy" id="9407"/>
    <lineage>
        <taxon>Eukaryota</taxon>
        <taxon>Metazoa</taxon>
        <taxon>Chordata</taxon>
        <taxon>Craniata</taxon>
        <taxon>Vertebrata</taxon>
        <taxon>Euteleostomi</taxon>
        <taxon>Mammalia</taxon>
        <taxon>Eutheria</taxon>
        <taxon>Laurasiatheria</taxon>
        <taxon>Chiroptera</taxon>
        <taxon>Yinpterochiroptera</taxon>
        <taxon>Pteropodoidea</taxon>
        <taxon>Pteropodidae</taxon>
        <taxon>Rousettinae</taxon>
        <taxon>Rousettus</taxon>
    </lineage>
</organism>
<evidence type="ECO:0000313" key="11">
    <source>
        <dbReference type="Proteomes" id="UP000593571"/>
    </source>
</evidence>
<keyword evidence="4 9" id="KW-0732">Signal</keyword>
<comment type="caution">
    <text evidence="10">The sequence shown here is derived from an EMBL/GenBank/DDBJ whole genome shotgun (WGS) entry which is preliminary data.</text>
</comment>
<keyword evidence="11" id="KW-1185">Reference proteome</keyword>
<dbReference type="FunFam" id="2.40.160.110:FF:000005">
    <property type="entry name" value="Lysosome-associated membrane glycoprotein 1"/>
    <property type="match status" value="1"/>
</dbReference>
<evidence type="ECO:0000256" key="4">
    <source>
        <dbReference type="ARBA" id="ARBA00022729"/>
    </source>
</evidence>
<proteinExistence type="inferred from homology"/>
<dbReference type="PROSITE" id="PS51407">
    <property type="entry name" value="LAMP_3"/>
    <property type="match status" value="1"/>
</dbReference>
<keyword evidence="8" id="KW-0458">Lysosome</keyword>
<dbReference type="GO" id="GO:0031902">
    <property type="term" value="C:late endosome membrane"/>
    <property type="evidence" value="ECO:0007669"/>
    <property type="project" value="TreeGrafter"/>
</dbReference>
<evidence type="ECO:0000256" key="6">
    <source>
        <dbReference type="ARBA" id="ARBA00023136"/>
    </source>
</evidence>
<dbReference type="Gene3D" id="2.40.160.110">
    <property type="match status" value="1"/>
</dbReference>
<evidence type="ECO:0000256" key="2">
    <source>
        <dbReference type="ARBA" id="ARBA00004352"/>
    </source>
</evidence>
<evidence type="ECO:0000313" key="10">
    <source>
        <dbReference type="EMBL" id="KAF6427738.1"/>
    </source>
</evidence>
<evidence type="ECO:0000256" key="8">
    <source>
        <dbReference type="PROSITE-ProRule" id="PRU00740"/>
    </source>
</evidence>
<accession>A0A7J8DWZ4</accession>
<keyword evidence="5" id="KW-1133">Transmembrane helix</keyword>
<evidence type="ECO:0000256" key="1">
    <source>
        <dbReference type="ARBA" id="ARBA00004251"/>
    </source>
</evidence>
<evidence type="ECO:0000256" key="3">
    <source>
        <dbReference type="ARBA" id="ARBA00022692"/>
    </source>
</evidence>
<feature type="signal peptide" evidence="9">
    <location>
        <begin position="1"/>
        <end position="26"/>
    </location>
</feature>
<gene>
    <name evidence="10" type="ORF">HJG63_007488</name>
</gene>
<dbReference type="GO" id="GO:0072594">
    <property type="term" value="P:establishment of protein localization to organelle"/>
    <property type="evidence" value="ECO:0007669"/>
    <property type="project" value="TreeGrafter"/>
</dbReference>
<dbReference type="Proteomes" id="UP000593571">
    <property type="component" value="Unassembled WGS sequence"/>
</dbReference>
<dbReference type="PROSITE" id="PS00310">
    <property type="entry name" value="LAMP_1"/>
    <property type="match status" value="1"/>
</dbReference>
<dbReference type="GO" id="GO:0005886">
    <property type="term" value="C:plasma membrane"/>
    <property type="evidence" value="ECO:0007669"/>
    <property type="project" value="UniProtKB-SubCell"/>
</dbReference>
<keyword evidence="7" id="KW-0325">Glycoprotein</keyword>
<keyword evidence="3 8" id="KW-0812">Transmembrane</keyword>
<keyword evidence="6 8" id="KW-0472">Membrane</keyword>
<sequence>MAAPGGARRQPLLLLLLAGLLHGASAVFTVKDGNGTACIMANFSAAFSTNYNTKSGSKNVSFDLPPNAEVLNSSSCGKENASDPTLMIAFGRGHTLTLNFTRNATRYSVHMMSFVYNLADTEIFPNASSKETKTVESITDIMADINKKYRCVSSNQIHMNNVTVTFHDATIQAYLSNNSFSKEGKTLTLPLMLLV</sequence>
<comment type="similarity">
    <text evidence="8">Belongs to the LAMP family.</text>
</comment>
<dbReference type="InterPro" id="IPR002000">
    <property type="entry name" value="Lysosome-assoc_membr_glycop"/>
</dbReference>
<reference evidence="10 11" key="1">
    <citation type="journal article" date="2020" name="Nature">
        <title>Six reference-quality genomes reveal evolution of bat adaptations.</title>
        <authorList>
            <person name="Jebb D."/>
            <person name="Huang Z."/>
            <person name="Pippel M."/>
            <person name="Hughes G.M."/>
            <person name="Lavrichenko K."/>
            <person name="Devanna P."/>
            <person name="Winkler S."/>
            <person name="Jermiin L.S."/>
            <person name="Skirmuntt E.C."/>
            <person name="Katzourakis A."/>
            <person name="Burkitt-Gray L."/>
            <person name="Ray D.A."/>
            <person name="Sullivan K.A.M."/>
            <person name="Roscito J.G."/>
            <person name="Kirilenko B.M."/>
            <person name="Davalos L.M."/>
            <person name="Corthals A.P."/>
            <person name="Power M.L."/>
            <person name="Jones G."/>
            <person name="Ransome R.D."/>
            <person name="Dechmann D.K.N."/>
            <person name="Locatelli A.G."/>
            <person name="Puechmaille S.J."/>
            <person name="Fedrigo O."/>
            <person name="Jarvis E.D."/>
            <person name="Hiller M."/>
            <person name="Vernes S.C."/>
            <person name="Myers E.W."/>
            <person name="Teeling E.C."/>
        </authorList>
    </citation>
    <scope>NUCLEOTIDE SEQUENCE [LARGE SCALE GENOMIC DNA]</scope>
    <source>
        <strain evidence="10">MRouAeg1</strain>
        <tissue evidence="10">Muscle</tissue>
    </source>
</reference>
<name>A0A7J8DWZ4_ROUAE</name>
<evidence type="ECO:0000256" key="9">
    <source>
        <dbReference type="SAM" id="SignalP"/>
    </source>
</evidence>
<feature type="chain" id="PRO_5029831702" evidence="9">
    <location>
        <begin position="27"/>
        <end position="195"/>
    </location>
</feature>
<dbReference type="InterPro" id="IPR018134">
    <property type="entry name" value="LAMP_CS"/>
</dbReference>
<comment type="caution">
    <text evidence="8">Lacks conserved residue(s) required for the propagation of feature annotation.</text>
</comment>
<dbReference type="PANTHER" id="PTHR11506">
    <property type="entry name" value="LYSOSOME-ASSOCIATED MEMBRANE GLYCOPROTEIN"/>
    <property type="match status" value="1"/>
</dbReference>
<dbReference type="PANTHER" id="PTHR11506:SF35">
    <property type="entry name" value="LYSOSOME-ASSOCIATED MEMBRANE GLYCOPROTEIN 5"/>
    <property type="match status" value="1"/>
</dbReference>